<feature type="non-terminal residue" evidence="6">
    <location>
        <position position="1"/>
    </location>
</feature>
<dbReference type="GO" id="GO:0004439">
    <property type="term" value="F:phosphatidylinositol-4,5-bisphosphate 5-phosphatase activity"/>
    <property type="evidence" value="ECO:0007669"/>
    <property type="project" value="TreeGrafter"/>
</dbReference>
<dbReference type="Pfam" id="PF22669">
    <property type="entry name" value="Exo_endo_phos2"/>
    <property type="match status" value="1"/>
</dbReference>
<dbReference type="PANTHER" id="PTHR11200">
    <property type="entry name" value="INOSITOL 5-PHOSPHATASE"/>
    <property type="match status" value="1"/>
</dbReference>
<dbReference type="GO" id="GO:0007165">
    <property type="term" value="P:signal transduction"/>
    <property type="evidence" value="ECO:0007669"/>
    <property type="project" value="InterPro"/>
</dbReference>
<dbReference type="InterPro" id="IPR013783">
    <property type="entry name" value="Ig-like_fold"/>
</dbReference>
<comment type="subcellular location">
    <subcellularLocation>
        <location evidence="2">Cytoplasmic vesicle</location>
        <location evidence="2">Phagosome membrane</location>
    </subcellularLocation>
    <subcellularLocation>
        <location evidence="1">Early endosome membrane</location>
    </subcellularLocation>
</comment>
<dbReference type="InterPro" id="IPR031896">
    <property type="entry name" value="INPP5B_PH_dom"/>
</dbReference>
<dbReference type="PANTHER" id="PTHR11200:SF300">
    <property type="entry name" value="TYPE II INOSITOL 1,4,5-TRISPHOSPHATE 5-PHOSPHATASE"/>
    <property type="match status" value="1"/>
</dbReference>
<dbReference type="Pfam" id="PF21310">
    <property type="entry name" value="OCRL-like_ASH"/>
    <property type="match status" value="1"/>
</dbReference>
<dbReference type="InterPro" id="IPR046985">
    <property type="entry name" value="IP5"/>
</dbReference>
<sequence length="854" mass="98567">DAAESTFEIVQEKFLRSERILSLLEAYQIVGNEAPSRLLALVTQESCGTYAIFSFAISRIPPKTFSDLTIDNIFPLNNDFRLTSGKDGIAELQFVIASTNIQSTFYYYPCSSSNLNDFKAFQAKVNAAEADYKWKVATTTDLSGTSTTIIDYSWITTYKVIEDYSAIDRRIADGSKPLRKGESKFQDELKKHEHEYIVYKKFRVYCATWNVNGQPCNDTILRAWLDTSDKPPDIYAIAFQELDLSPKAITFNETRPDPIWIRKIMDNLPTTANYEELVSVRLVGMMLTIIVRKELRPNVTRCWTQTVGTGALNIMGNKGGVGVSMTLNEANICFINSHLAAHVSEVERRNEDFAEIVRRLQFGDGFTKYTIDRHDHIFWIGDLNYRIHEMPGRVLDYENFPELLKNDQLHMERLKNRVFEGYTEGEIKFRPTYKYDPGTDNWDSSEKNRAPAWCDRILWKGERIKQLTYNSVMSIRLSDHKPVYALFATGIKTKDEQKYKRVHEEVLKRVDKYENDNQPQITVEKTDIDFDIIHFNELSARDFTVANNCHLPVKFSFKAKNENDKRICEDWLKVEPTCGELITGTSLSIRIKVFIDSYNASRLHKKHKDNPGKIPLDILVLDVEDGRDIFITIMGEYKPSCFGFSFDTLSRLESPVANLTLSQIMAIESSIETTPCTVTMPRELFLLLDYLFKFGSKLPDLFAVERKYSKNPNINEVRDWLDVWSLDECPGTPHTVAEALLMLIESSPESLLHPFEHQLLRADNFESYLLILQQLPTPRKNSFLYLCLFLRDLIRQRVMNLHDIATVFASVLFKTKTAMFTTKDDEARRNFVVRFLANDFSNFARQEIKLQVES</sequence>
<dbReference type="GO" id="GO:0030670">
    <property type="term" value="C:phagocytic vesicle membrane"/>
    <property type="evidence" value="ECO:0007669"/>
    <property type="project" value="UniProtKB-SubCell"/>
</dbReference>
<evidence type="ECO:0000259" key="5">
    <source>
        <dbReference type="PROSITE" id="PS50238"/>
    </source>
</evidence>
<dbReference type="FunFam" id="3.60.10.10:FF:000004">
    <property type="entry name" value="Type II inositol 1,4,5-trisphosphate 5-phosphatase"/>
    <property type="match status" value="1"/>
</dbReference>
<dbReference type="SMART" id="SM00128">
    <property type="entry name" value="IPPc"/>
    <property type="match status" value="1"/>
</dbReference>
<feature type="domain" description="Rho-GAP" evidence="5">
    <location>
        <begin position="665"/>
        <end position="844"/>
    </location>
</feature>
<dbReference type="InterPro" id="IPR000198">
    <property type="entry name" value="RhoGAP_dom"/>
</dbReference>
<evidence type="ECO:0000256" key="1">
    <source>
        <dbReference type="ARBA" id="ARBA00004146"/>
    </source>
</evidence>
<dbReference type="PROSITE" id="PS50238">
    <property type="entry name" value="RHOGAP"/>
    <property type="match status" value="1"/>
</dbReference>
<organism evidence="6">
    <name type="scientific">Tabanus bromius</name>
    <name type="common">Band-eyed brown horse fly</name>
    <dbReference type="NCBI Taxonomy" id="304241"/>
    <lineage>
        <taxon>Eukaryota</taxon>
        <taxon>Metazoa</taxon>
        <taxon>Ecdysozoa</taxon>
        <taxon>Arthropoda</taxon>
        <taxon>Hexapoda</taxon>
        <taxon>Insecta</taxon>
        <taxon>Pterygota</taxon>
        <taxon>Neoptera</taxon>
        <taxon>Endopterygota</taxon>
        <taxon>Diptera</taxon>
        <taxon>Brachycera</taxon>
        <taxon>Tabanomorpha</taxon>
        <taxon>Tabanoidea</taxon>
        <taxon>Tabanidae</taxon>
        <taxon>Tabanus</taxon>
    </lineage>
</organism>
<accession>A0A0K8TNT2</accession>
<dbReference type="EMBL" id="GDAI01001800">
    <property type="protein sequence ID" value="JAI15803.1"/>
    <property type="molecule type" value="mRNA"/>
</dbReference>
<dbReference type="Gene3D" id="1.10.555.10">
    <property type="entry name" value="Rho GTPase activation protein"/>
    <property type="match status" value="1"/>
</dbReference>
<evidence type="ECO:0000256" key="3">
    <source>
        <dbReference type="ARBA" id="ARBA00022753"/>
    </source>
</evidence>
<dbReference type="GO" id="GO:0046856">
    <property type="term" value="P:phosphatidylinositol dephosphorylation"/>
    <property type="evidence" value="ECO:0007669"/>
    <property type="project" value="InterPro"/>
</dbReference>
<dbReference type="SUPFAM" id="SSF48350">
    <property type="entry name" value="GTPase activation domain, GAP"/>
    <property type="match status" value="1"/>
</dbReference>
<keyword evidence="4" id="KW-0968">Cytoplasmic vesicle</keyword>
<dbReference type="Gene3D" id="2.30.29.110">
    <property type="match status" value="1"/>
</dbReference>
<dbReference type="Gene3D" id="3.60.10.10">
    <property type="entry name" value="Endonuclease/exonuclease/phosphatase"/>
    <property type="match status" value="1"/>
</dbReference>
<dbReference type="Pfam" id="PF16776">
    <property type="entry name" value="INPP5B_PH"/>
    <property type="match status" value="1"/>
</dbReference>
<dbReference type="Pfam" id="PF00620">
    <property type="entry name" value="RhoGAP"/>
    <property type="match status" value="1"/>
</dbReference>
<evidence type="ECO:0000256" key="2">
    <source>
        <dbReference type="ARBA" id="ARBA00004580"/>
    </source>
</evidence>
<evidence type="ECO:0000256" key="4">
    <source>
        <dbReference type="ARBA" id="ARBA00023329"/>
    </source>
</evidence>
<evidence type="ECO:0000313" key="6">
    <source>
        <dbReference type="EMBL" id="JAI15803.1"/>
    </source>
</evidence>
<dbReference type="SMART" id="SM00324">
    <property type="entry name" value="RhoGAP"/>
    <property type="match status" value="1"/>
</dbReference>
<reference evidence="6" key="1">
    <citation type="journal article" date="2015" name="Insect Biochem. Mol. Biol.">
        <title>An insight into the sialome of the horse fly, Tabanus bromius.</title>
        <authorList>
            <person name="Ribeiro J.M."/>
            <person name="Kazimirova M."/>
            <person name="Takac P."/>
            <person name="Andersen J.F."/>
            <person name="Francischetti I.M."/>
        </authorList>
    </citation>
    <scope>NUCLEOTIDE SEQUENCE</scope>
</reference>
<protein>
    <submittedName>
        <fullName evidence="6">Putative inositol-145-triphosphate 5-phosphatase synaptojanin inp51/inp52/inp53 family</fullName>
    </submittedName>
</protein>
<dbReference type="Gene3D" id="2.60.40.10">
    <property type="entry name" value="Immunoglobulins"/>
    <property type="match status" value="1"/>
</dbReference>
<dbReference type="InterPro" id="IPR000300">
    <property type="entry name" value="IPPc"/>
</dbReference>
<dbReference type="AlphaFoldDB" id="A0A0K8TNT2"/>
<name>A0A0K8TNT2_TABBR</name>
<proteinExistence type="evidence at transcript level"/>
<dbReference type="InterPro" id="IPR036691">
    <property type="entry name" value="Endo/exonu/phosph_ase_sf"/>
</dbReference>
<dbReference type="SUPFAM" id="SSF56219">
    <property type="entry name" value="DNase I-like"/>
    <property type="match status" value="1"/>
</dbReference>
<keyword evidence="3" id="KW-0967">Endosome</keyword>
<dbReference type="GO" id="GO:0031901">
    <property type="term" value="C:early endosome membrane"/>
    <property type="evidence" value="ECO:0007669"/>
    <property type="project" value="UniProtKB-SubCell"/>
</dbReference>
<dbReference type="InterPro" id="IPR008936">
    <property type="entry name" value="Rho_GTPase_activation_prot"/>
</dbReference>
<dbReference type="InterPro" id="IPR048869">
    <property type="entry name" value="OCRL-1_2_ASH"/>
</dbReference>